<evidence type="ECO:0000313" key="4">
    <source>
        <dbReference type="EMBL" id="GCE19800.1"/>
    </source>
</evidence>
<dbReference type="Proteomes" id="UP000287188">
    <property type="component" value="Unassembled WGS sequence"/>
</dbReference>
<dbReference type="EMBL" id="BIFS01000001">
    <property type="protein sequence ID" value="GCE19800.1"/>
    <property type="molecule type" value="Genomic_DNA"/>
</dbReference>
<dbReference type="OrthoDB" id="190810at2"/>
<name>A0A402ALB7_9CHLR</name>
<dbReference type="Gene3D" id="3.40.50.300">
    <property type="entry name" value="P-loop containing nucleotide triphosphate hydrolases"/>
    <property type="match status" value="1"/>
</dbReference>
<evidence type="ECO:0000256" key="1">
    <source>
        <dbReference type="ARBA" id="ARBA00022741"/>
    </source>
</evidence>
<dbReference type="Pfam" id="PF03704">
    <property type="entry name" value="BTAD"/>
    <property type="match status" value="1"/>
</dbReference>
<organism evidence="4 5">
    <name type="scientific">Dictyobacter kobayashii</name>
    <dbReference type="NCBI Taxonomy" id="2014872"/>
    <lineage>
        <taxon>Bacteria</taxon>
        <taxon>Bacillati</taxon>
        <taxon>Chloroflexota</taxon>
        <taxon>Ktedonobacteria</taxon>
        <taxon>Ktedonobacterales</taxon>
        <taxon>Dictyobacteraceae</taxon>
        <taxon>Dictyobacter</taxon>
    </lineage>
</organism>
<evidence type="ECO:0000313" key="5">
    <source>
        <dbReference type="Proteomes" id="UP000287188"/>
    </source>
</evidence>
<keyword evidence="5" id="KW-1185">Reference proteome</keyword>
<dbReference type="GO" id="GO:0004016">
    <property type="term" value="F:adenylate cyclase activity"/>
    <property type="evidence" value="ECO:0007669"/>
    <property type="project" value="TreeGrafter"/>
</dbReference>
<feature type="domain" description="Bacterial transcriptional activator" evidence="3">
    <location>
        <begin position="2"/>
        <end position="79"/>
    </location>
</feature>
<dbReference type="PANTHER" id="PTHR16305:SF28">
    <property type="entry name" value="GUANYLATE CYCLASE DOMAIN-CONTAINING PROTEIN"/>
    <property type="match status" value="1"/>
</dbReference>
<protein>
    <recommendedName>
        <fullName evidence="3">Bacterial transcriptional activator domain-containing protein</fullName>
    </recommendedName>
</protein>
<dbReference type="Pfam" id="PF13191">
    <property type="entry name" value="AAA_16"/>
    <property type="match status" value="1"/>
</dbReference>
<dbReference type="InterPro" id="IPR011990">
    <property type="entry name" value="TPR-like_helical_dom_sf"/>
</dbReference>
<comment type="caution">
    <text evidence="4">The sequence shown here is derived from an EMBL/GenBank/DDBJ whole genome shotgun (WGS) entry which is preliminary data.</text>
</comment>
<accession>A0A402ALB7</accession>
<evidence type="ECO:0000259" key="3">
    <source>
        <dbReference type="SMART" id="SM01043"/>
    </source>
</evidence>
<proteinExistence type="predicted"/>
<evidence type="ECO:0000256" key="2">
    <source>
        <dbReference type="ARBA" id="ARBA00022840"/>
    </source>
</evidence>
<dbReference type="InterPro" id="IPR027417">
    <property type="entry name" value="P-loop_NTPase"/>
</dbReference>
<dbReference type="GO" id="GO:0005737">
    <property type="term" value="C:cytoplasm"/>
    <property type="evidence" value="ECO:0007669"/>
    <property type="project" value="TreeGrafter"/>
</dbReference>
<reference evidence="5" key="1">
    <citation type="submission" date="2018-12" db="EMBL/GenBank/DDBJ databases">
        <title>Tengunoibacter tsumagoiensis gen. nov., sp. nov., Dictyobacter kobayashii sp. nov., D. alpinus sp. nov., and D. joshuensis sp. nov. and description of Dictyobacteraceae fam. nov. within the order Ktedonobacterales isolated from Tengu-no-mugimeshi.</title>
        <authorList>
            <person name="Wang C.M."/>
            <person name="Zheng Y."/>
            <person name="Sakai Y."/>
            <person name="Toyoda A."/>
            <person name="Minakuchi Y."/>
            <person name="Abe K."/>
            <person name="Yokota A."/>
            <person name="Yabe S."/>
        </authorList>
    </citation>
    <scope>NUCLEOTIDE SEQUENCE [LARGE SCALE GENOMIC DNA]</scope>
    <source>
        <strain evidence="5">Uno11</strain>
    </source>
</reference>
<dbReference type="InterPro" id="IPR019734">
    <property type="entry name" value="TPR_rpt"/>
</dbReference>
<dbReference type="InterPro" id="IPR041664">
    <property type="entry name" value="AAA_16"/>
</dbReference>
<dbReference type="SUPFAM" id="SSF48452">
    <property type="entry name" value="TPR-like"/>
    <property type="match status" value="3"/>
</dbReference>
<dbReference type="Gene3D" id="1.25.40.10">
    <property type="entry name" value="Tetratricopeptide repeat domain"/>
    <property type="match status" value="2"/>
</dbReference>
<keyword evidence="1" id="KW-0547">Nucleotide-binding</keyword>
<gene>
    <name evidence="4" type="ORF">KDK_36000</name>
</gene>
<dbReference type="AlphaFoldDB" id="A0A402ALB7"/>
<dbReference type="SMART" id="SM01043">
    <property type="entry name" value="BTAD"/>
    <property type="match status" value="1"/>
</dbReference>
<dbReference type="SMART" id="SM00028">
    <property type="entry name" value="TPR"/>
    <property type="match status" value="2"/>
</dbReference>
<dbReference type="GO" id="GO:0005524">
    <property type="term" value="F:ATP binding"/>
    <property type="evidence" value="ECO:0007669"/>
    <property type="project" value="UniProtKB-KW"/>
</dbReference>
<sequence length="904" mass="102732">MSSLLEQERDYEAAIAVALKLLRLDPLDESTYRYLMQLYVLNGDRVTALRTYQTCASTLERELGVEPDASTREMYERLMQASPSLAKPVSAGTTAFRSSTAPMVGRQRAWAELQSAWQHVVEGESTVVIVAGEAGIGKSRLVEEMRFWVQQQGMLGAIARCYAAEDAIAYTPITTWLKHEALKKSLNALPDLWLCEIARLIPALLLQHPYLPHPEPLQDVWQQQRLFDALAQALLNTPQPLLLVLDDLQWTDRDTLIWLHYLLRSKDPRLHLLLVCTLRVEEITAEHSFHTWFASLQREIPVTQIQLERLNSVETAKLAAFLGPEPLTPDMQDNLYRETEGNPLFIVETVRARTFTLAETVSAAHKTSTFSLPSPAQAVLTTRLAQLSPVASELTNLASVIGRSFTLDVLVQASGHKEDMIVPGLDELWQRRIIYEQSEGSYDFSHDKLRETAYQALSTLKRRRLHYNVADAVLTLYADQLDAVSGQLAFHYERAGLTEKALLYYERASVAALQIYANMEASKALQRAIDLHYTRPQPQITEIARLRERLGDIFHLTGQSDACLEMYQKVIALLSSEHSRWLARIHRKIASHWNSVTNPAASILSYQEAEHLLYNIAEEEKDLAWQQELLQMKIGQVWTLNLLNRFQEMVDILGQIQQPIEQIGTLMQKAQYFQCLCLRDSRQMRYHVDEQVINTARLALSICQKSGHAGDIGNFMYTLGSVLMWAGQLVEAETYLQTGLTLEEQVGDITLQLFGLFFLTMLFRRQKQPDKARQCVERLLRGPYPGYGPMAYACQAWLAWKEDRLVEAQRLAEFALAGWQHASTSYPFLWTALWPLIAIAVCQERVAVSIAYVHQLLDPAQEAHPAALTEQLERAVQLWENKQPEQAQVSLLKAIEQAQVEGYL</sequence>
<dbReference type="PANTHER" id="PTHR16305">
    <property type="entry name" value="TESTICULAR SOLUBLE ADENYLYL CYCLASE"/>
    <property type="match status" value="1"/>
</dbReference>
<dbReference type="SUPFAM" id="SSF52540">
    <property type="entry name" value="P-loop containing nucleoside triphosphate hydrolases"/>
    <property type="match status" value="1"/>
</dbReference>
<dbReference type="InterPro" id="IPR005158">
    <property type="entry name" value="BTAD"/>
</dbReference>
<keyword evidence="2" id="KW-0067">ATP-binding</keyword>